<evidence type="ECO:0000313" key="15">
    <source>
        <dbReference type="Proteomes" id="UP001283361"/>
    </source>
</evidence>
<keyword evidence="7 11" id="KW-1133">Transmembrane helix</keyword>
<keyword evidence="10" id="KW-0325">Glycoprotein</keyword>
<evidence type="ECO:0000256" key="10">
    <source>
        <dbReference type="ARBA" id="ARBA00023180"/>
    </source>
</evidence>
<keyword evidence="8 11" id="KW-0472">Membrane</keyword>
<gene>
    <name evidence="14" type="ORF">RRG08_046133</name>
</gene>
<feature type="chain" id="PRO_5041919352" description="TIR domain-containing protein" evidence="12">
    <location>
        <begin position="20"/>
        <end position="1063"/>
    </location>
</feature>
<dbReference type="InterPro" id="IPR000157">
    <property type="entry name" value="TIR_dom"/>
</dbReference>
<evidence type="ECO:0000256" key="1">
    <source>
        <dbReference type="ARBA" id="ARBA00004167"/>
    </source>
</evidence>
<evidence type="ECO:0000256" key="11">
    <source>
        <dbReference type="SAM" id="Phobius"/>
    </source>
</evidence>
<organism evidence="14 15">
    <name type="scientific">Elysia crispata</name>
    <name type="common">lettuce slug</name>
    <dbReference type="NCBI Taxonomy" id="231223"/>
    <lineage>
        <taxon>Eukaryota</taxon>
        <taxon>Metazoa</taxon>
        <taxon>Spiralia</taxon>
        <taxon>Lophotrochozoa</taxon>
        <taxon>Mollusca</taxon>
        <taxon>Gastropoda</taxon>
        <taxon>Heterobranchia</taxon>
        <taxon>Euthyneura</taxon>
        <taxon>Panpulmonata</taxon>
        <taxon>Sacoglossa</taxon>
        <taxon>Placobranchoidea</taxon>
        <taxon>Plakobranchidae</taxon>
        <taxon>Elysia</taxon>
    </lineage>
</organism>
<dbReference type="Gene3D" id="3.80.10.10">
    <property type="entry name" value="Ribonuclease Inhibitor"/>
    <property type="match status" value="3"/>
</dbReference>
<dbReference type="InterPro" id="IPR035897">
    <property type="entry name" value="Toll_tir_struct_dom_sf"/>
</dbReference>
<name>A0AAE1A410_9GAST</name>
<comment type="subcellular location">
    <subcellularLocation>
        <location evidence="1">Membrane</location>
        <topology evidence="1">Single-pass membrane protein</topology>
    </subcellularLocation>
</comment>
<evidence type="ECO:0000256" key="4">
    <source>
        <dbReference type="ARBA" id="ARBA00022692"/>
    </source>
</evidence>
<dbReference type="Pfam" id="PF00560">
    <property type="entry name" value="LRR_1"/>
    <property type="match status" value="1"/>
</dbReference>
<evidence type="ECO:0000256" key="7">
    <source>
        <dbReference type="ARBA" id="ARBA00022989"/>
    </source>
</evidence>
<dbReference type="SUPFAM" id="SSF52200">
    <property type="entry name" value="Toll/Interleukin receptor TIR domain"/>
    <property type="match status" value="1"/>
</dbReference>
<evidence type="ECO:0000256" key="3">
    <source>
        <dbReference type="ARBA" id="ARBA00022614"/>
    </source>
</evidence>
<feature type="signal peptide" evidence="12">
    <location>
        <begin position="1"/>
        <end position="19"/>
    </location>
</feature>
<keyword evidence="15" id="KW-1185">Reference proteome</keyword>
<evidence type="ECO:0000313" key="14">
    <source>
        <dbReference type="EMBL" id="KAK3780071.1"/>
    </source>
</evidence>
<evidence type="ECO:0000259" key="13">
    <source>
        <dbReference type="PROSITE" id="PS50104"/>
    </source>
</evidence>
<dbReference type="PANTHER" id="PTHR24365:SF541">
    <property type="entry name" value="PROTEIN TOLL-RELATED"/>
    <property type="match status" value="1"/>
</dbReference>
<keyword evidence="6" id="KW-0677">Repeat</keyword>
<dbReference type="PROSITE" id="PS51450">
    <property type="entry name" value="LRR"/>
    <property type="match status" value="2"/>
</dbReference>
<evidence type="ECO:0000256" key="5">
    <source>
        <dbReference type="ARBA" id="ARBA00022729"/>
    </source>
</evidence>
<dbReference type="SUPFAM" id="SSF52047">
    <property type="entry name" value="RNI-like"/>
    <property type="match status" value="1"/>
</dbReference>
<evidence type="ECO:0000256" key="2">
    <source>
        <dbReference type="ARBA" id="ARBA00009634"/>
    </source>
</evidence>
<dbReference type="Pfam" id="PF13855">
    <property type="entry name" value="LRR_8"/>
    <property type="match status" value="1"/>
</dbReference>
<dbReference type="Proteomes" id="UP001283361">
    <property type="component" value="Unassembled WGS sequence"/>
</dbReference>
<dbReference type="SUPFAM" id="SSF52058">
    <property type="entry name" value="L domain-like"/>
    <property type="match status" value="1"/>
</dbReference>
<dbReference type="PANTHER" id="PTHR24365">
    <property type="entry name" value="TOLL-LIKE RECEPTOR"/>
    <property type="match status" value="1"/>
</dbReference>
<keyword evidence="5 12" id="KW-0732">Signal</keyword>
<feature type="domain" description="TIR" evidence="13">
    <location>
        <begin position="903"/>
        <end position="1045"/>
    </location>
</feature>
<dbReference type="InterPro" id="IPR001611">
    <property type="entry name" value="Leu-rich_rpt"/>
</dbReference>
<dbReference type="SMART" id="SM00369">
    <property type="entry name" value="LRR_TYP"/>
    <property type="match status" value="6"/>
</dbReference>
<dbReference type="GO" id="GO:0038023">
    <property type="term" value="F:signaling receptor activity"/>
    <property type="evidence" value="ECO:0007669"/>
    <property type="project" value="TreeGrafter"/>
</dbReference>
<evidence type="ECO:0000256" key="12">
    <source>
        <dbReference type="SAM" id="SignalP"/>
    </source>
</evidence>
<accession>A0AAE1A410</accession>
<reference evidence="14" key="1">
    <citation type="journal article" date="2023" name="G3 (Bethesda)">
        <title>A reference genome for the long-term kleptoplast-retaining sea slug Elysia crispata morphotype clarki.</title>
        <authorList>
            <person name="Eastman K.E."/>
            <person name="Pendleton A.L."/>
            <person name="Shaikh M.A."/>
            <person name="Suttiyut T."/>
            <person name="Ogas R."/>
            <person name="Tomko P."/>
            <person name="Gavelis G."/>
            <person name="Widhalm J.R."/>
            <person name="Wisecaver J.H."/>
        </authorList>
    </citation>
    <scope>NUCLEOTIDE SEQUENCE</scope>
    <source>
        <strain evidence="14">ECLA1</strain>
    </source>
</reference>
<proteinExistence type="inferred from homology"/>
<dbReference type="Pfam" id="PF01582">
    <property type="entry name" value="TIR"/>
    <property type="match status" value="1"/>
</dbReference>
<dbReference type="SMART" id="SM00255">
    <property type="entry name" value="TIR"/>
    <property type="match status" value="1"/>
</dbReference>
<dbReference type="InterPro" id="IPR003591">
    <property type="entry name" value="Leu-rich_rpt_typical-subtyp"/>
</dbReference>
<sequence>MVWAWIVVLMVLNEVKVQTTSVKHRVLMRQESASETQAVYHFNTHAQGDETYTQFVRQRNFETRNDEETSRFQSSSNIEHPVSDRFELPEEYDKIRVATTSRSTRAYYPPLDLFRCSACMCYEVKQDMVHADCKRHHRRRATIESIPETLPLNINQVDMDSNAMKYFDTNVLSRYKSLMTANAPGNQITGLYRVHCTSTVIVQHLDLSYNMISSLEDGALSCMPNLRALFLRGNHIQVITNGTLAGLYNLQRLYLACNEITHIESGAFLDPRGLQVLDLRRNKKLALSRKYVETFRPLEKLEVFHIQGCASMSGKYPTDVLSVLLALKELGVNGEVHPFDSKLSVLQNLTRLELGITDFCFTKNFTKSYFNALAHLTSIKIEGCRIDDSSSYLFEMNHRIVDLRLKHDKKDVKNLFSMLCHLRHLDKVRHLAITYTQKHSQLCPLVSLSRQEAHCISRMKNLHTLILDFSAISQVSREFADGMPKSVKKLSLKGNFLISSQSVLYLLKTRPKVLPNLEYLFEDGQGDTFSLKDITADKYNQRKIYEEKIHTNISSKSIATNKVFDMNSVEAQANLLTIREYFGRVSDYTKEKSSPDNPSEIRRLKVYTASDAINLGTPVFKGNIQIGILNLSNTLVRNWGERPIQKIPRETIIADLSDNRCEGFQQSFFHVNNSLIELHAQGNFLSGMLSKDRHGSKLSPLNNLEYLDLSRNHLFFLPWLLFQSVPRLHVLKLDSNNLESFDIRVKHMKSLIFVGLAKNSISSITERTRKELDELSKSQTIFFDLTYNPLPCSCEGLGLLRWMSLTQVKFLKKDFLQCKDGDSPLELVGDLSKRVEALQRQCVSKKVLIVVASFSIVLLLLLAGFVWVFQKRWWILYMWNLTVSKCYGYKTSENPGNSSAPGYTFDAFFVYSCSSSDFVLDECLEELEVNRSHRLCVEDRDFLPGSYVPCNITSAVRSSKTTVVVLDQNFRSVGWTHYAVEMAQVEAIRSRRNVLHLLFVGSSPDGPLSSPYLKLLKQGKFSEVPPRECPPDVREKFWNRFSRILGHGDRRDSRPSPPLVLCD</sequence>
<dbReference type="EMBL" id="JAWDGP010002761">
    <property type="protein sequence ID" value="KAK3780071.1"/>
    <property type="molecule type" value="Genomic_DNA"/>
</dbReference>
<feature type="transmembrane region" description="Helical" evidence="11">
    <location>
        <begin position="847"/>
        <end position="869"/>
    </location>
</feature>
<keyword evidence="3" id="KW-0433">Leucine-rich repeat</keyword>
<dbReference type="PROSITE" id="PS50104">
    <property type="entry name" value="TIR"/>
    <property type="match status" value="1"/>
</dbReference>
<evidence type="ECO:0000256" key="9">
    <source>
        <dbReference type="ARBA" id="ARBA00023170"/>
    </source>
</evidence>
<comment type="caution">
    <text evidence="14">The sequence shown here is derived from an EMBL/GenBank/DDBJ whole genome shotgun (WGS) entry which is preliminary data.</text>
</comment>
<comment type="similarity">
    <text evidence="2">Belongs to the Toll-like receptor family.</text>
</comment>
<keyword evidence="9" id="KW-0675">Receptor</keyword>
<dbReference type="GO" id="GO:0007165">
    <property type="term" value="P:signal transduction"/>
    <property type="evidence" value="ECO:0007669"/>
    <property type="project" value="InterPro"/>
</dbReference>
<keyword evidence="4 11" id="KW-0812">Transmembrane</keyword>
<evidence type="ECO:0000256" key="6">
    <source>
        <dbReference type="ARBA" id="ARBA00022737"/>
    </source>
</evidence>
<dbReference type="Gene3D" id="3.40.50.10140">
    <property type="entry name" value="Toll/interleukin-1 receptor homology (TIR) domain"/>
    <property type="match status" value="1"/>
</dbReference>
<dbReference type="InterPro" id="IPR032675">
    <property type="entry name" value="LRR_dom_sf"/>
</dbReference>
<protein>
    <recommendedName>
        <fullName evidence="13">TIR domain-containing protein</fullName>
    </recommendedName>
</protein>
<dbReference type="GO" id="GO:0005886">
    <property type="term" value="C:plasma membrane"/>
    <property type="evidence" value="ECO:0007669"/>
    <property type="project" value="TreeGrafter"/>
</dbReference>
<evidence type="ECO:0000256" key="8">
    <source>
        <dbReference type="ARBA" id="ARBA00023136"/>
    </source>
</evidence>
<dbReference type="AlphaFoldDB" id="A0AAE1A410"/>